<sequence>MFTSVRKPSNYNSCDEHLGYVRQSHAALIELLNEAVEQRKTVEENCNSLLNELESRENQLQEMKNTLLFRVSEAEDRMSKLVQLRNDETAKASRATARLRESITKLQQRFEDEKRQLRQTLKSLEANSAGQIAQLQECLKQSESDRDALRLKWHKSEANNQKLSEELVQLKSELKQTTVRLSQISQSHSELSSSLTKVKLAYQKASSRAETTAKQLGELRKQSEQMSSSQAETERSMRVAQERRVAAESALNAVRQRADSLTSRIQQLERELATEKARSDEKIQQNDTEMSKLRRRFLAVQSEAAKWKRTWQTEREERNAQIDQSNRVFSSMLEERSQLESLLKESKERELVKIREIEELQRRSNLEATNASSRLLVALSTSEEGVSAALDLKRFIEEKLNPELEATKQRCGRAETEAEKWQRKYETLHTEMERCQTAVKELEQRMLEKQTTMENETTELRQKLATVEEEARLKSVILSKAEKQAMQYEVDLAQLRESHQKLRESNESELNKLLRESVDLRAAYESTSERLRLSQRLISKLKSARDTALSGLARAQVQLQETQANQEEANRRREAELRQAREEASQQLLRTNDAHERAIERMNQHLHQEAQKSQNMEQLQMWIGELRKQIVESEQARDAALDRVQQCERTIQQLQDSLGERNRHLEQLQSQLAERSRLVESRAQELDSLKQALDERLAVVRKEADKARAERSEVVMEKQSVERQLREAEQRLVEYEKERNQLLQRITEMDKELRGLHQERANDVKSQNETFDQIRDELNTQLKEMQSQRDRTAECLREANAFLVEQTANKQMLLDQLKTSQDQHTQVTSKLRADLERCQREKTILQRQVDDMTGRLARTEMMVREADSRRAKAEQEHRRTSREVEKLALESASKRAVTQATSNLFNTELPKPISRINRSIQASKSLSLDPLSEGHASTNVAGVCRESDRTSPAPCSSSWSGSTAELEWMLSPREGSDRRKVTFQTSPLHENMLQYTHNKISETIKCR</sequence>
<evidence type="ECO:0000313" key="4">
    <source>
        <dbReference type="EMBL" id="TPP59493.1"/>
    </source>
</evidence>
<gene>
    <name evidence="4" type="ORF">FGIG_06932</name>
</gene>
<protein>
    <recommendedName>
        <fullName evidence="3">t-SNARE coiled-coil homology domain-containing protein</fullName>
    </recommendedName>
</protein>
<name>A0A504YEE6_FASGI</name>
<proteinExistence type="predicted"/>
<organism evidence="4 5">
    <name type="scientific">Fasciola gigantica</name>
    <name type="common">Giant liver fluke</name>
    <dbReference type="NCBI Taxonomy" id="46835"/>
    <lineage>
        <taxon>Eukaryota</taxon>
        <taxon>Metazoa</taxon>
        <taxon>Spiralia</taxon>
        <taxon>Lophotrochozoa</taxon>
        <taxon>Platyhelminthes</taxon>
        <taxon>Trematoda</taxon>
        <taxon>Digenea</taxon>
        <taxon>Plagiorchiida</taxon>
        <taxon>Echinostomata</taxon>
        <taxon>Echinostomatoidea</taxon>
        <taxon>Fasciolidae</taxon>
        <taxon>Fasciola</taxon>
    </lineage>
</organism>
<feature type="coiled-coil region" evidence="1">
    <location>
        <begin position="25"/>
        <end position="70"/>
    </location>
</feature>
<dbReference type="OrthoDB" id="6254152at2759"/>
<evidence type="ECO:0000259" key="3">
    <source>
        <dbReference type="PROSITE" id="PS50192"/>
    </source>
</evidence>
<reference evidence="4 5" key="1">
    <citation type="submission" date="2019-04" db="EMBL/GenBank/DDBJ databases">
        <title>Annotation for the trematode Fasciola gigantica.</title>
        <authorList>
            <person name="Choi Y.-J."/>
        </authorList>
    </citation>
    <scope>NUCLEOTIDE SEQUENCE [LARGE SCALE GENOMIC DNA]</scope>
    <source>
        <strain evidence="4">Uganda_cow_1</strain>
    </source>
</reference>
<feature type="region of interest" description="Disordered" evidence="2">
    <location>
        <begin position="862"/>
        <end position="886"/>
    </location>
</feature>
<keyword evidence="1" id="KW-0175">Coiled coil</keyword>
<dbReference type="AlphaFoldDB" id="A0A504YEE6"/>
<feature type="coiled-coil region" evidence="1">
    <location>
        <begin position="552"/>
        <end position="795"/>
    </location>
</feature>
<dbReference type="EMBL" id="SUNJ01010642">
    <property type="protein sequence ID" value="TPP59493.1"/>
    <property type="molecule type" value="Genomic_DNA"/>
</dbReference>
<evidence type="ECO:0000256" key="2">
    <source>
        <dbReference type="SAM" id="MobiDB-lite"/>
    </source>
</evidence>
<dbReference type="InterPro" id="IPR000727">
    <property type="entry name" value="T_SNARE_dom"/>
</dbReference>
<evidence type="ECO:0000256" key="1">
    <source>
        <dbReference type="SAM" id="Coils"/>
    </source>
</evidence>
<comment type="caution">
    <text evidence="4">The sequence shown here is derived from an EMBL/GenBank/DDBJ whole genome shotgun (WGS) entry which is preliminary data.</text>
</comment>
<feature type="coiled-coil region" evidence="1">
    <location>
        <begin position="329"/>
        <end position="363"/>
    </location>
</feature>
<accession>A0A504YEE6</accession>
<feature type="region of interest" description="Disordered" evidence="2">
    <location>
        <begin position="212"/>
        <end position="234"/>
    </location>
</feature>
<keyword evidence="5" id="KW-1185">Reference proteome</keyword>
<evidence type="ECO:0000313" key="5">
    <source>
        <dbReference type="Proteomes" id="UP000316759"/>
    </source>
</evidence>
<dbReference type="STRING" id="46835.A0A504YEE6"/>
<dbReference type="Proteomes" id="UP000316759">
    <property type="component" value="Unassembled WGS sequence"/>
</dbReference>
<dbReference type="PROSITE" id="PS50192">
    <property type="entry name" value="T_SNARE"/>
    <property type="match status" value="1"/>
</dbReference>
<feature type="coiled-coil region" evidence="1">
    <location>
        <begin position="404"/>
        <end position="516"/>
    </location>
</feature>
<feature type="domain" description="T-SNARE coiled-coil homology" evidence="3">
    <location>
        <begin position="733"/>
        <end position="795"/>
    </location>
</feature>